<evidence type="ECO:0000256" key="9">
    <source>
        <dbReference type="ARBA" id="ARBA00023102"/>
    </source>
</evidence>
<evidence type="ECO:0000313" key="16">
    <source>
        <dbReference type="Proteomes" id="UP000626220"/>
    </source>
</evidence>
<dbReference type="FunFam" id="3.40.50.720:FF:000006">
    <property type="entry name" value="Bifunctional protein FolD"/>
    <property type="match status" value="1"/>
</dbReference>
<keyword evidence="10 12" id="KW-0486">Methionine biosynthesis</keyword>
<evidence type="ECO:0000313" key="15">
    <source>
        <dbReference type="EMBL" id="GHF48088.1"/>
    </source>
</evidence>
<keyword evidence="11 12" id="KW-0511">Multifunctional enzyme</keyword>
<dbReference type="FunFam" id="3.40.50.10860:FF:000005">
    <property type="entry name" value="C-1-tetrahydrofolate synthase, cytoplasmic, putative"/>
    <property type="match status" value="1"/>
</dbReference>
<evidence type="ECO:0000256" key="1">
    <source>
        <dbReference type="ARBA" id="ARBA00004777"/>
    </source>
</evidence>
<name>A0A8J3GXB5_9RHOB</name>
<dbReference type="PANTHER" id="PTHR48099:SF5">
    <property type="entry name" value="C-1-TETRAHYDROFOLATE SYNTHASE, CYTOPLASMIC"/>
    <property type="match status" value="1"/>
</dbReference>
<evidence type="ECO:0000256" key="11">
    <source>
        <dbReference type="ARBA" id="ARBA00023268"/>
    </source>
</evidence>
<dbReference type="SUPFAM" id="SSF51735">
    <property type="entry name" value="NAD(P)-binding Rossmann-fold domains"/>
    <property type="match status" value="1"/>
</dbReference>
<keyword evidence="5 12" id="KW-0658">Purine biosynthesis</keyword>
<keyword evidence="3 12" id="KW-0554">One-carbon metabolism</keyword>
<evidence type="ECO:0000256" key="3">
    <source>
        <dbReference type="ARBA" id="ARBA00022563"/>
    </source>
</evidence>
<dbReference type="HAMAP" id="MF_01576">
    <property type="entry name" value="THF_DHG_CYH"/>
    <property type="match status" value="1"/>
</dbReference>
<dbReference type="InterPro" id="IPR036291">
    <property type="entry name" value="NAD(P)-bd_dom_sf"/>
</dbReference>
<comment type="subunit">
    <text evidence="2 12">Homodimer.</text>
</comment>
<dbReference type="Proteomes" id="UP000626220">
    <property type="component" value="Unassembled WGS sequence"/>
</dbReference>
<evidence type="ECO:0000256" key="10">
    <source>
        <dbReference type="ARBA" id="ARBA00023167"/>
    </source>
</evidence>
<evidence type="ECO:0000256" key="12">
    <source>
        <dbReference type="HAMAP-Rule" id="MF_01576"/>
    </source>
</evidence>
<keyword evidence="6 12" id="KW-0378">Hydrolase</keyword>
<gene>
    <name evidence="12 15" type="primary">folD</name>
    <name evidence="15" type="ORF">GCM10017056_19520</name>
</gene>
<comment type="caution">
    <text evidence="15">The sequence shown here is derived from an EMBL/GenBank/DDBJ whole genome shotgun (WGS) entry which is preliminary data.</text>
</comment>
<dbReference type="SUPFAM" id="SSF53223">
    <property type="entry name" value="Aminoacid dehydrogenase-like, N-terminal domain"/>
    <property type="match status" value="1"/>
</dbReference>
<evidence type="ECO:0000256" key="5">
    <source>
        <dbReference type="ARBA" id="ARBA00022755"/>
    </source>
</evidence>
<evidence type="ECO:0000256" key="4">
    <source>
        <dbReference type="ARBA" id="ARBA00022605"/>
    </source>
</evidence>
<reference evidence="15" key="1">
    <citation type="journal article" date="2014" name="Int. J. Syst. Evol. Microbiol.">
        <title>Complete genome sequence of Corynebacterium casei LMG S-19264T (=DSM 44701T), isolated from a smear-ripened cheese.</title>
        <authorList>
            <consortium name="US DOE Joint Genome Institute (JGI-PGF)"/>
            <person name="Walter F."/>
            <person name="Albersmeier A."/>
            <person name="Kalinowski J."/>
            <person name="Ruckert C."/>
        </authorList>
    </citation>
    <scope>NUCLEOTIDE SEQUENCE</scope>
    <source>
        <strain evidence="15">KCTC 42650</strain>
    </source>
</reference>
<dbReference type="EC" id="1.5.1.5" evidence="12"/>
<dbReference type="GO" id="GO:0004477">
    <property type="term" value="F:methenyltetrahydrofolate cyclohydrolase activity"/>
    <property type="evidence" value="ECO:0007669"/>
    <property type="project" value="UniProtKB-UniRule"/>
</dbReference>
<dbReference type="PRINTS" id="PR00085">
    <property type="entry name" value="THFDHDRGNASE"/>
</dbReference>
<keyword evidence="4 12" id="KW-0028">Amino-acid biosynthesis</keyword>
<dbReference type="NCBIfam" id="NF010783">
    <property type="entry name" value="PRK14186.1"/>
    <property type="match status" value="1"/>
</dbReference>
<dbReference type="GO" id="GO:0004488">
    <property type="term" value="F:methylenetetrahydrofolate dehydrogenase (NADP+) activity"/>
    <property type="evidence" value="ECO:0007669"/>
    <property type="project" value="UniProtKB-UniRule"/>
</dbReference>
<dbReference type="Gene3D" id="3.40.50.10860">
    <property type="entry name" value="Leucine Dehydrogenase, chain A, domain 1"/>
    <property type="match status" value="1"/>
</dbReference>
<comment type="function">
    <text evidence="12">Catalyzes the oxidation of 5,10-methylenetetrahydrofolate to 5,10-methenyltetrahydrofolate and then the hydrolysis of 5,10-methenyltetrahydrofolate to 10-formyltetrahydrofolate.</text>
</comment>
<feature type="domain" description="Tetrahydrofolate dehydrogenase/cyclohydrolase NAD(P)-binding" evidence="14">
    <location>
        <begin position="140"/>
        <end position="285"/>
    </location>
</feature>
<feature type="domain" description="Tetrahydrofolate dehydrogenase/cyclohydrolase catalytic" evidence="13">
    <location>
        <begin position="6"/>
        <end position="121"/>
    </location>
</feature>
<dbReference type="GO" id="GO:0000105">
    <property type="term" value="P:L-histidine biosynthetic process"/>
    <property type="evidence" value="ECO:0007669"/>
    <property type="project" value="UniProtKB-KW"/>
</dbReference>
<dbReference type="InterPro" id="IPR046346">
    <property type="entry name" value="Aminoacid_DH-like_N_sf"/>
</dbReference>
<evidence type="ECO:0000256" key="8">
    <source>
        <dbReference type="ARBA" id="ARBA00023002"/>
    </source>
</evidence>
<dbReference type="Gene3D" id="3.40.50.720">
    <property type="entry name" value="NAD(P)-binding Rossmann-like Domain"/>
    <property type="match status" value="1"/>
</dbReference>
<proteinExistence type="inferred from homology"/>
<dbReference type="EC" id="3.5.4.9" evidence="12"/>
<dbReference type="AlphaFoldDB" id="A0A8J3GXB5"/>
<protein>
    <recommendedName>
        <fullName evidence="12">Bifunctional protein FolD</fullName>
    </recommendedName>
    <domain>
        <recommendedName>
            <fullName evidence="12">Methylenetetrahydrofolate dehydrogenase</fullName>
            <ecNumber evidence="12">1.5.1.5</ecNumber>
        </recommendedName>
    </domain>
    <domain>
        <recommendedName>
            <fullName evidence="12">Methenyltetrahydrofolate cyclohydrolase</fullName>
            <ecNumber evidence="12">3.5.4.9</ecNumber>
        </recommendedName>
    </domain>
</protein>
<dbReference type="GO" id="GO:0009086">
    <property type="term" value="P:methionine biosynthetic process"/>
    <property type="evidence" value="ECO:0007669"/>
    <property type="project" value="UniProtKB-KW"/>
</dbReference>
<comment type="catalytic activity">
    <reaction evidence="12">
        <text>(6R)-5,10-methylene-5,6,7,8-tetrahydrofolate + NADP(+) = (6R)-5,10-methenyltetrahydrofolate + NADPH</text>
        <dbReference type="Rhea" id="RHEA:22812"/>
        <dbReference type="ChEBI" id="CHEBI:15636"/>
        <dbReference type="ChEBI" id="CHEBI:57455"/>
        <dbReference type="ChEBI" id="CHEBI:57783"/>
        <dbReference type="ChEBI" id="CHEBI:58349"/>
        <dbReference type="EC" id="1.5.1.5"/>
    </reaction>
</comment>
<evidence type="ECO:0000256" key="6">
    <source>
        <dbReference type="ARBA" id="ARBA00022801"/>
    </source>
</evidence>
<evidence type="ECO:0000259" key="13">
    <source>
        <dbReference type="Pfam" id="PF00763"/>
    </source>
</evidence>
<dbReference type="RefSeq" id="WP_189679894.1">
    <property type="nucleotide sequence ID" value="NZ_BNCJ01000004.1"/>
</dbReference>
<dbReference type="Pfam" id="PF02882">
    <property type="entry name" value="THF_DHG_CYH_C"/>
    <property type="match status" value="1"/>
</dbReference>
<dbReference type="GO" id="GO:0005829">
    <property type="term" value="C:cytosol"/>
    <property type="evidence" value="ECO:0007669"/>
    <property type="project" value="TreeGrafter"/>
</dbReference>
<dbReference type="InterPro" id="IPR000672">
    <property type="entry name" value="THF_DH/CycHdrlase"/>
</dbReference>
<feature type="binding site" evidence="12">
    <location>
        <begin position="166"/>
        <end position="168"/>
    </location>
    <ligand>
        <name>NADP(+)</name>
        <dbReference type="ChEBI" id="CHEBI:58349"/>
    </ligand>
</feature>
<keyword evidence="7 12" id="KW-0521">NADP</keyword>
<comment type="catalytic activity">
    <reaction evidence="12">
        <text>(6R)-5,10-methenyltetrahydrofolate + H2O = (6R)-10-formyltetrahydrofolate + H(+)</text>
        <dbReference type="Rhea" id="RHEA:23700"/>
        <dbReference type="ChEBI" id="CHEBI:15377"/>
        <dbReference type="ChEBI" id="CHEBI:15378"/>
        <dbReference type="ChEBI" id="CHEBI:57455"/>
        <dbReference type="ChEBI" id="CHEBI:195366"/>
        <dbReference type="EC" id="3.5.4.9"/>
    </reaction>
</comment>
<feature type="binding site" evidence="12">
    <location>
        <position position="232"/>
    </location>
    <ligand>
        <name>NADP(+)</name>
        <dbReference type="ChEBI" id="CHEBI:58349"/>
    </ligand>
</feature>
<dbReference type="NCBIfam" id="NF010785">
    <property type="entry name" value="PRK14188.1"/>
    <property type="match status" value="1"/>
</dbReference>
<keyword evidence="9 12" id="KW-0368">Histidine biosynthesis</keyword>
<reference evidence="15" key="2">
    <citation type="submission" date="2020-09" db="EMBL/GenBank/DDBJ databases">
        <authorList>
            <person name="Sun Q."/>
            <person name="Kim S."/>
        </authorList>
    </citation>
    <scope>NUCLEOTIDE SEQUENCE</scope>
    <source>
        <strain evidence="15">KCTC 42650</strain>
    </source>
</reference>
<dbReference type="PANTHER" id="PTHR48099">
    <property type="entry name" value="C-1-TETRAHYDROFOLATE SYNTHASE, CYTOPLASMIC-RELATED"/>
    <property type="match status" value="1"/>
</dbReference>
<accession>A0A8J3GXB5</accession>
<dbReference type="EMBL" id="BNCJ01000004">
    <property type="protein sequence ID" value="GHF48088.1"/>
    <property type="molecule type" value="Genomic_DNA"/>
</dbReference>
<comment type="caution">
    <text evidence="12">Lacks conserved residue(s) required for the propagation of feature annotation.</text>
</comment>
<evidence type="ECO:0000259" key="14">
    <source>
        <dbReference type="Pfam" id="PF02882"/>
    </source>
</evidence>
<sequence length="297" mass="30723">MGAAVIDGKAFAAKVRGRVADHVARLKAETGITPGLAVVLVGEDPASEVYVRNKGKQTLEAGMASFEHKLDATTSEADLLALIARLNADPAVHGILVQLPLPGHLDSDLVINAIDPAKDVDGFHISNVGLLGTGQKAMVPCTPLGCLMLLRDLHGSLSGMEAVVIGRSNIVGKPMAQLLLGDSCTVTIAHSRTRDLPAVVRRADIVIAAVGRPEMVKGDWLKPGATVIDVGINRTRVESGKDRLVGDCDYASCAEVAGAITPVPGGVGPMTIACLLANTLTACCRANGQPEPEGLTV</sequence>
<keyword evidence="16" id="KW-1185">Reference proteome</keyword>
<dbReference type="PROSITE" id="PS00766">
    <property type="entry name" value="THF_DHG_CYH_1"/>
    <property type="match status" value="1"/>
</dbReference>
<dbReference type="Pfam" id="PF00763">
    <property type="entry name" value="THF_DHG_CYH"/>
    <property type="match status" value="1"/>
</dbReference>
<comment type="pathway">
    <text evidence="1 12">One-carbon metabolism; tetrahydrofolate interconversion.</text>
</comment>
<evidence type="ECO:0000256" key="7">
    <source>
        <dbReference type="ARBA" id="ARBA00022857"/>
    </source>
</evidence>
<dbReference type="PROSITE" id="PS00767">
    <property type="entry name" value="THF_DHG_CYH_2"/>
    <property type="match status" value="1"/>
</dbReference>
<dbReference type="GO" id="GO:0035999">
    <property type="term" value="P:tetrahydrofolate interconversion"/>
    <property type="evidence" value="ECO:0007669"/>
    <property type="project" value="UniProtKB-UniRule"/>
</dbReference>
<comment type="similarity">
    <text evidence="12">Belongs to the tetrahydrofolate dehydrogenase/cyclohydrolase family.</text>
</comment>
<organism evidence="15 16">
    <name type="scientific">Seohaeicola zhoushanensis</name>
    <dbReference type="NCBI Taxonomy" id="1569283"/>
    <lineage>
        <taxon>Bacteria</taxon>
        <taxon>Pseudomonadati</taxon>
        <taxon>Pseudomonadota</taxon>
        <taxon>Alphaproteobacteria</taxon>
        <taxon>Rhodobacterales</taxon>
        <taxon>Roseobacteraceae</taxon>
        <taxon>Seohaeicola</taxon>
    </lineage>
</organism>
<dbReference type="UniPathway" id="UPA00193"/>
<keyword evidence="8 12" id="KW-0560">Oxidoreductase</keyword>
<evidence type="ECO:0000256" key="2">
    <source>
        <dbReference type="ARBA" id="ARBA00011738"/>
    </source>
</evidence>
<dbReference type="GO" id="GO:0006164">
    <property type="term" value="P:purine nucleotide biosynthetic process"/>
    <property type="evidence" value="ECO:0007669"/>
    <property type="project" value="UniProtKB-KW"/>
</dbReference>
<dbReference type="CDD" id="cd01080">
    <property type="entry name" value="NAD_bind_m-THF_DH_Cyclohyd"/>
    <property type="match status" value="1"/>
</dbReference>
<dbReference type="InterPro" id="IPR020631">
    <property type="entry name" value="THF_DH/CycHdrlase_NAD-bd_dom"/>
</dbReference>
<dbReference type="InterPro" id="IPR020630">
    <property type="entry name" value="THF_DH/CycHdrlase_cat_dom"/>
</dbReference>
<dbReference type="InterPro" id="IPR020867">
    <property type="entry name" value="THF_DH/CycHdrlase_CS"/>
</dbReference>